<comment type="caution">
    <text evidence="1">The sequence shown here is derived from an EMBL/GenBank/DDBJ whole genome shotgun (WGS) entry which is preliminary data.</text>
</comment>
<proteinExistence type="predicted"/>
<gene>
    <name evidence="1" type="ORF">GCM10011610_18840</name>
</gene>
<dbReference type="Proteomes" id="UP000658127">
    <property type="component" value="Unassembled WGS sequence"/>
</dbReference>
<protein>
    <submittedName>
        <fullName evidence="1">Uncharacterized protein</fullName>
    </submittedName>
</protein>
<evidence type="ECO:0000313" key="1">
    <source>
        <dbReference type="EMBL" id="GGN74916.1"/>
    </source>
</evidence>
<evidence type="ECO:0000313" key="2">
    <source>
        <dbReference type="Proteomes" id="UP000658127"/>
    </source>
</evidence>
<dbReference type="EMBL" id="BMNE01000002">
    <property type="protein sequence ID" value="GGN74916.1"/>
    <property type="molecule type" value="Genomic_DNA"/>
</dbReference>
<name>A0ABQ2KCV9_9NOCA</name>
<keyword evidence="2" id="KW-1185">Reference proteome</keyword>
<sequence length="111" mass="12309">MLGDLVEQAAHIAREQNGDRNPRRFLDAEGENVTHRRGVLIELGRQAGLHRGSGGRGRTIDSVQLSQMTSCRDFEQRVAGRKHNQMVTTPPIRRIPAGANCAQSRIPLELC</sequence>
<organism evidence="1 2">
    <name type="scientific">Nocardia rhizosphaerihabitans</name>
    <dbReference type="NCBI Taxonomy" id="1691570"/>
    <lineage>
        <taxon>Bacteria</taxon>
        <taxon>Bacillati</taxon>
        <taxon>Actinomycetota</taxon>
        <taxon>Actinomycetes</taxon>
        <taxon>Mycobacteriales</taxon>
        <taxon>Nocardiaceae</taxon>
        <taxon>Nocardia</taxon>
    </lineage>
</organism>
<accession>A0ABQ2KCV9</accession>
<reference evidence="2" key="1">
    <citation type="journal article" date="2019" name="Int. J. Syst. Evol. Microbiol.">
        <title>The Global Catalogue of Microorganisms (GCM) 10K type strain sequencing project: providing services to taxonomists for standard genome sequencing and annotation.</title>
        <authorList>
            <consortium name="The Broad Institute Genomics Platform"/>
            <consortium name="The Broad Institute Genome Sequencing Center for Infectious Disease"/>
            <person name="Wu L."/>
            <person name="Ma J."/>
        </authorList>
    </citation>
    <scope>NUCLEOTIDE SEQUENCE [LARGE SCALE GENOMIC DNA]</scope>
    <source>
        <strain evidence="2">CGMCC 4.7329</strain>
    </source>
</reference>